<name>A0A803NSN0_CANSA</name>
<evidence type="ECO:0000313" key="2">
    <source>
        <dbReference type="EnsemblPlants" id="cds.evm.model.02.1196"/>
    </source>
</evidence>
<organism evidence="2 3">
    <name type="scientific">Cannabis sativa</name>
    <name type="common">Hemp</name>
    <name type="synonym">Marijuana</name>
    <dbReference type="NCBI Taxonomy" id="3483"/>
    <lineage>
        <taxon>Eukaryota</taxon>
        <taxon>Viridiplantae</taxon>
        <taxon>Streptophyta</taxon>
        <taxon>Embryophyta</taxon>
        <taxon>Tracheophyta</taxon>
        <taxon>Spermatophyta</taxon>
        <taxon>Magnoliopsida</taxon>
        <taxon>eudicotyledons</taxon>
        <taxon>Gunneridae</taxon>
        <taxon>Pentapetalae</taxon>
        <taxon>rosids</taxon>
        <taxon>fabids</taxon>
        <taxon>Rosales</taxon>
        <taxon>Cannabaceae</taxon>
        <taxon>Cannabis</taxon>
    </lineage>
</organism>
<dbReference type="AlphaFoldDB" id="A0A803NSN0"/>
<feature type="compositionally biased region" description="Polar residues" evidence="1">
    <location>
        <begin position="35"/>
        <end position="45"/>
    </location>
</feature>
<dbReference type="Gramene" id="evm.model.02.1196">
    <property type="protein sequence ID" value="cds.evm.model.02.1196"/>
    <property type="gene ID" value="evm.TU.02.1196"/>
</dbReference>
<keyword evidence="3" id="KW-1185">Reference proteome</keyword>
<feature type="region of interest" description="Disordered" evidence="1">
    <location>
        <begin position="19"/>
        <end position="45"/>
    </location>
</feature>
<dbReference type="EnsemblPlants" id="evm.model.02.1196">
    <property type="protein sequence ID" value="cds.evm.model.02.1196"/>
    <property type="gene ID" value="evm.TU.02.1196"/>
</dbReference>
<dbReference type="EMBL" id="UZAU01000164">
    <property type="status" value="NOT_ANNOTATED_CDS"/>
    <property type="molecule type" value="Genomic_DNA"/>
</dbReference>
<feature type="region of interest" description="Disordered" evidence="1">
    <location>
        <begin position="78"/>
        <end position="102"/>
    </location>
</feature>
<accession>A0A803NSN0</accession>
<protein>
    <submittedName>
        <fullName evidence="2">Uncharacterized protein</fullName>
    </submittedName>
</protein>
<evidence type="ECO:0000256" key="1">
    <source>
        <dbReference type="SAM" id="MobiDB-lite"/>
    </source>
</evidence>
<reference evidence="2" key="1">
    <citation type="submission" date="2018-11" db="EMBL/GenBank/DDBJ databases">
        <authorList>
            <person name="Grassa J C."/>
        </authorList>
    </citation>
    <scope>NUCLEOTIDE SEQUENCE [LARGE SCALE GENOMIC DNA]</scope>
</reference>
<sequence>MHVMTQLLGERSCNLRGLGELPRLKTGAKRATPRASPSRQPTITQEEYEQQMIQLANVFLGFNMPAMPLILPVPPFQPLSYATGSSSQTAHPGDENDTAVDV</sequence>
<dbReference type="Proteomes" id="UP000596661">
    <property type="component" value="Chromosome 2"/>
</dbReference>
<feature type="compositionally biased region" description="Polar residues" evidence="1">
    <location>
        <begin position="80"/>
        <end position="90"/>
    </location>
</feature>
<evidence type="ECO:0000313" key="3">
    <source>
        <dbReference type="Proteomes" id="UP000596661"/>
    </source>
</evidence>
<reference evidence="2" key="2">
    <citation type="submission" date="2021-03" db="UniProtKB">
        <authorList>
            <consortium name="EnsemblPlants"/>
        </authorList>
    </citation>
    <scope>IDENTIFICATION</scope>
</reference>
<proteinExistence type="predicted"/>